<proteinExistence type="predicted"/>
<protein>
    <submittedName>
        <fullName evidence="1">Uncharacterized protein</fullName>
    </submittedName>
</protein>
<dbReference type="RefSeq" id="WP_141585400.1">
    <property type="nucleotide sequence ID" value="NZ_SPAZ01000288.1"/>
</dbReference>
<accession>A0AAE9AX98</accession>
<comment type="caution">
    <text evidence="1">The sequence shown here is derived from an EMBL/GenBank/DDBJ whole genome shotgun (WGS) entry which is preliminary data.</text>
</comment>
<dbReference type="Proteomes" id="UP000318720">
    <property type="component" value="Unassembled WGS sequence"/>
</dbReference>
<organism evidence="1 2">
    <name type="scientific">Streptomyces ipomoeae</name>
    <dbReference type="NCBI Taxonomy" id="103232"/>
    <lineage>
        <taxon>Bacteria</taxon>
        <taxon>Bacillati</taxon>
        <taxon>Actinomycetota</taxon>
        <taxon>Actinomycetes</taxon>
        <taxon>Kitasatosporales</taxon>
        <taxon>Streptomycetaceae</taxon>
        <taxon>Streptomyces</taxon>
    </lineage>
</organism>
<sequence>MTDIGIEPAATADWLDQRGMHGAATLIRRMAATEAALRTQLGTPSHPTQKVQDLEEQICTFTERLGAVGWITDSNERKLHRWAGAWWALVHHDRNPKDDHPYTGWYLDGPVGSGASGEWMAHRTKEAKEEADQFIKEHVAQDGGTQ</sequence>
<evidence type="ECO:0000313" key="2">
    <source>
        <dbReference type="Proteomes" id="UP000318720"/>
    </source>
</evidence>
<evidence type="ECO:0000313" key="1">
    <source>
        <dbReference type="EMBL" id="TQE21605.1"/>
    </source>
</evidence>
<reference evidence="1 2" key="1">
    <citation type="submission" date="2019-03" db="EMBL/GenBank/DDBJ databases">
        <title>Comparative genomic analyses of the sweetpotato soil rot pathogen, Streptomyces ipomoeae.</title>
        <authorList>
            <person name="Ruschel Soares N."/>
            <person name="Badger J.H."/>
            <person name="Huguet-Tapia J.C."/>
            <person name="Clark C.A."/>
            <person name="Pettis G.S."/>
        </authorList>
    </citation>
    <scope>NUCLEOTIDE SEQUENCE [LARGE SCALE GENOMIC DNA]</scope>
    <source>
        <strain evidence="1 2">88-35</strain>
    </source>
</reference>
<dbReference type="AlphaFoldDB" id="A0AAE9AX98"/>
<name>A0AAE9AX98_9ACTN</name>
<dbReference type="EMBL" id="SPAZ01000288">
    <property type="protein sequence ID" value="TQE21605.1"/>
    <property type="molecule type" value="Genomic_DNA"/>
</dbReference>
<gene>
    <name evidence="1" type="ORF">Sipo8835_37270</name>
</gene>